<evidence type="ECO:0000256" key="2">
    <source>
        <dbReference type="ARBA" id="ARBA00023002"/>
    </source>
</evidence>
<comment type="caution">
    <text evidence="5">The sequence shown here is derived from an EMBL/GenBank/DDBJ whole genome shotgun (WGS) entry which is preliminary data.</text>
</comment>
<dbReference type="AlphaFoldDB" id="A0A2T6APZ4"/>
<evidence type="ECO:0000256" key="3">
    <source>
        <dbReference type="ARBA" id="ARBA00023027"/>
    </source>
</evidence>
<dbReference type="InterPro" id="IPR002347">
    <property type="entry name" value="SDR_fam"/>
</dbReference>
<proteinExistence type="inferred from homology"/>
<dbReference type="PANTHER" id="PTHR24321">
    <property type="entry name" value="DEHYDROGENASES, SHORT CHAIN"/>
    <property type="match status" value="1"/>
</dbReference>
<dbReference type="FunFam" id="3.40.50.720:FF:000084">
    <property type="entry name" value="Short-chain dehydrogenase reductase"/>
    <property type="match status" value="1"/>
</dbReference>
<evidence type="ECO:0000256" key="1">
    <source>
        <dbReference type="ARBA" id="ARBA00006484"/>
    </source>
</evidence>
<dbReference type="EMBL" id="QBKN01000019">
    <property type="protein sequence ID" value="PTX45872.1"/>
    <property type="molecule type" value="Genomic_DNA"/>
</dbReference>
<dbReference type="GO" id="GO:0016491">
    <property type="term" value="F:oxidoreductase activity"/>
    <property type="evidence" value="ECO:0007669"/>
    <property type="project" value="UniProtKB-KW"/>
</dbReference>
<keyword evidence="6" id="KW-1185">Reference proteome</keyword>
<dbReference type="Pfam" id="PF13561">
    <property type="entry name" value="adh_short_C2"/>
    <property type="match status" value="1"/>
</dbReference>
<dbReference type="Proteomes" id="UP000244069">
    <property type="component" value="Unassembled WGS sequence"/>
</dbReference>
<comment type="similarity">
    <text evidence="1">Belongs to the short-chain dehydrogenases/reductases (SDR) family.</text>
</comment>
<name>A0A2T6APZ4_9RHOB</name>
<keyword evidence="3" id="KW-0520">NAD</keyword>
<dbReference type="SUPFAM" id="SSF51735">
    <property type="entry name" value="NAD(P)-binding Rossmann-fold domains"/>
    <property type="match status" value="1"/>
</dbReference>
<dbReference type="InterPro" id="IPR036291">
    <property type="entry name" value="NAD(P)-bd_dom_sf"/>
</dbReference>
<dbReference type="Gene3D" id="3.40.50.720">
    <property type="entry name" value="NAD(P)-binding Rossmann-like Domain"/>
    <property type="match status" value="1"/>
</dbReference>
<keyword evidence="2" id="KW-0560">Oxidoreductase</keyword>
<reference evidence="5 6" key="1">
    <citation type="submission" date="2018-04" db="EMBL/GenBank/DDBJ databases">
        <title>Genomic Encyclopedia of Archaeal and Bacterial Type Strains, Phase II (KMG-II): from individual species to whole genera.</title>
        <authorList>
            <person name="Goeker M."/>
        </authorList>
    </citation>
    <scope>NUCLEOTIDE SEQUENCE [LARGE SCALE GENOMIC DNA]</scope>
    <source>
        <strain evidence="5 6">DSM 29329</strain>
    </source>
</reference>
<organism evidence="5 6">
    <name type="scientific">Allosediminivita pacifica</name>
    <dbReference type="NCBI Taxonomy" id="1267769"/>
    <lineage>
        <taxon>Bacteria</taxon>
        <taxon>Pseudomonadati</taxon>
        <taxon>Pseudomonadota</taxon>
        <taxon>Alphaproteobacteria</taxon>
        <taxon>Rhodobacterales</taxon>
        <taxon>Paracoccaceae</taxon>
        <taxon>Allosediminivita</taxon>
    </lineage>
</organism>
<evidence type="ECO:0000313" key="5">
    <source>
        <dbReference type="EMBL" id="PTX45872.1"/>
    </source>
</evidence>
<dbReference type="SMART" id="SM00822">
    <property type="entry name" value="PKS_KR"/>
    <property type="match status" value="1"/>
</dbReference>
<dbReference type="PANTHER" id="PTHR24321:SF8">
    <property type="entry name" value="ESTRADIOL 17-BETA-DEHYDROGENASE 8-RELATED"/>
    <property type="match status" value="1"/>
</dbReference>
<protein>
    <submittedName>
        <fullName evidence="5">NAD(P)-dependent dehydrogenase (Short-subunit alcohol dehydrogenase family)</fullName>
    </submittedName>
</protein>
<evidence type="ECO:0000259" key="4">
    <source>
        <dbReference type="SMART" id="SM00822"/>
    </source>
</evidence>
<evidence type="ECO:0000313" key="6">
    <source>
        <dbReference type="Proteomes" id="UP000244069"/>
    </source>
</evidence>
<sequence>MEGIISDAGAFPQINERVCIVQRFENKVVIITGAASGLGEATADRLSQEGAKLVLVDLNEDALAKVAEKLGGDVLTVKADVASLDDVKGYVAKTMEKFGRIDGFFNNAGIEGKQNLTEDFGAEEFHKVVSINLDGVFFGMAEVLKVMREQGSGSIVNTASVGGIRGVGNQSGYAASKHGVVGLTRNSAVEYGQYGIQINAIAPGAIMTAMVEGSLRQMGGDNWEEVGKEFVSVNPMKRFGKVEEVAALTAFLLSGESLFVNGAVINIDGGQSYKY</sequence>
<feature type="domain" description="Ketoreductase" evidence="4">
    <location>
        <begin position="27"/>
        <end position="204"/>
    </location>
</feature>
<accession>A0A2T6APZ4</accession>
<dbReference type="InterPro" id="IPR057326">
    <property type="entry name" value="KR_dom"/>
</dbReference>
<dbReference type="PRINTS" id="PR00081">
    <property type="entry name" value="GDHRDH"/>
</dbReference>
<dbReference type="NCBIfam" id="NF005559">
    <property type="entry name" value="PRK07231.1"/>
    <property type="match status" value="1"/>
</dbReference>
<dbReference type="PRINTS" id="PR00080">
    <property type="entry name" value="SDRFAMILY"/>
</dbReference>
<gene>
    <name evidence="5" type="ORF">C8N44_11930</name>
</gene>